<dbReference type="Gene3D" id="2.20.230.10">
    <property type="entry name" value="Resuscitation-promoting factor rpfb"/>
    <property type="match status" value="1"/>
</dbReference>
<dbReference type="EMBL" id="QJTJ01000036">
    <property type="protein sequence ID" value="PYF02867.1"/>
    <property type="molecule type" value="Genomic_DNA"/>
</dbReference>
<gene>
    <name evidence="4" type="ORF">BJ095_13628</name>
</gene>
<dbReference type="AlphaFoldDB" id="A0A318TG84"/>
<organism evidence="4 5">
    <name type="scientific">Ureibacillus chungkukjangi</name>
    <dbReference type="NCBI Taxonomy" id="1202712"/>
    <lineage>
        <taxon>Bacteria</taxon>
        <taxon>Bacillati</taxon>
        <taxon>Bacillota</taxon>
        <taxon>Bacilli</taxon>
        <taxon>Bacillales</taxon>
        <taxon>Caryophanaceae</taxon>
        <taxon>Ureibacillus</taxon>
    </lineage>
</organism>
<sequence>MPLKMKPIILAALSLIIILYLCIQGNIFKTASADESDSGSTIAGVKVSGLNEDEMKEVLQQAINTWVGEPITVSDGVSEVQVDPSQFMFDLESTVQQYTTTVDKPWFAFWESDRVVHLPLVVTVPDELMNDISTVGSWNAEATVNSVATQASFLKEHEIAPVMNDLTQIDNERIALSIEGIPTEATGVSNVANLLNGTILYPGETFSFITKVGESTANTEAKNFVASLLYDVVLNTEFQIVERHSQEKIPAYLEPGINAKVNIQYNEDLQFLNSSTSPVQINATVEGSNLKVEIFANEKSKEVLVQVSNEEIAPRIINRYSEDLSVGQQQLIQEGTNGMRVVVTRIISESGSTTEEQISRDYYAPTNRIVLLSARQPASMPDTTGITGSSGLPDTNTDGTGTQTPGTTDPNVNTNPNSVPNTNQNQDSDTQIDLDNNGLPDMPTNENENELPDGSYYDKGGNLITP</sequence>
<keyword evidence="1" id="KW-0732">Signal</keyword>
<reference evidence="4 5" key="1">
    <citation type="submission" date="2018-06" db="EMBL/GenBank/DDBJ databases">
        <title>Genomic Encyclopedia of Archaeal and Bacterial Type Strains, Phase II (KMG-II): from individual species to whole genera.</title>
        <authorList>
            <person name="Goeker M."/>
        </authorList>
    </citation>
    <scope>NUCLEOTIDE SEQUENCE [LARGE SCALE GENOMIC DNA]</scope>
    <source>
        <strain evidence="4 5">KACC 16626</strain>
    </source>
</reference>
<accession>A0A318TG84</accession>
<dbReference type="SMART" id="SM01208">
    <property type="entry name" value="G5"/>
    <property type="match status" value="1"/>
</dbReference>
<feature type="compositionally biased region" description="Polar residues" evidence="2">
    <location>
        <begin position="381"/>
        <end position="392"/>
    </location>
</feature>
<dbReference type="Proteomes" id="UP000247416">
    <property type="component" value="Unassembled WGS sequence"/>
</dbReference>
<feature type="compositionally biased region" description="Low complexity" evidence="2">
    <location>
        <begin position="393"/>
        <end position="425"/>
    </location>
</feature>
<proteinExistence type="predicted"/>
<evidence type="ECO:0000313" key="5">
    <source>
        <dbReference type="Proteomes" id="UP000247416"/>
    </source>
</evidence>
<feature type="domain" description="G5" evidence="3">
    <location>
        <begin position="297"/>
        <end position="376"/>
    </location>
</feature>
<evidence type="ECO:0000256" key="1">
    <source>
        <dbReference type="ARBA" id="ARBA00022729"/>
    </source>
</evidence>
<dbReference type="Pfam" id="PF07501">
    <property type="entry name" value="G5"/>
    <property type="match status" value="1"/>
</dbReference>
<dbReference type="OrthoDB" id="2691125at2"/>
<dbReference type="PANTHER" id="PTHR35788">
    <property type="entry name" value="EXPORTED PROTEIN-RELATED"/>
    <property type="match status" value="1"/>
</dbReference>
<evidence type="ECO:0000259" key="3">
    <source>
        <dbReference type="PROSITE" id="PS51109"/>
    </source>
</evidence>
<name>A0A318TG84_9BACL</name>
<comment type="caution">
    <text evidence="4">The sequence shown here is derived from an EMBL/GenBank/DDBJ whole genome shotgun (WGS) entry which is preliminary data.</text>
</comment>
<dbReference type="InterPro" id="IPR007391">
    <property type="entry name" value="Vancomycin_resist_VanW"/>
</dbReference>
<evidence type="ECO:0000313" key="4">
    <source>
        <dbReference type="EMBL" id="PYF02867.1"/>
    </source>
</evidence>
<feature type="region of interest" description="Disordered" evidence="2">
    <location>
        <begin position="374"/>
        <end position="466"/>
    </location>
</feature>
<dbReference type="PANTHER" id="PTHR35788:SF1">
    <property type="entry name" value="EXPORTED PROTEIN"/>
    <property type="match status" value="1"/>
</dbReference>
<protein>
    <submittedName>
        <fullName evidence="4">Surface rod structure-forming protein G</fullName>
    </submittedName>
</protein>
<dbReference type="RefSeq" id="WP_107933079.1">
    <property type="nucleotide sequence ID" value="NZ_PYWJ01000004.1"/>
</dbReference>
<dbReference type="Pfam" id="PF04294">
    <property type="entry name" value="VanW"/>
    <property type="match status" value="1"/>
</dbReference>
<dbReference type="InterPro" id="IPR011098">
    <property type="entry name" value="G5_dom"/>
</dbReference>
<dbReference type="PROSITE" id="PS51109">
    <property type="entry name" value="G5"/>
    <property type="match status" value="1"/>
</dbReference>
<evidence type="ECO:0000256" key="2">
    <source>
        <dbReference type="SAM" id="MobiDB-lite"/>
    </source>
</evidence>
<keyword evidence="5" id="KW-1185">Reference proteome</keyword>
<dbReference type="InterPro" id="IPR052913">
    <property type="entry name" value="Glycopeptide_resist_protein"/>
</dbReference>